<feature type="compositionally biased region" description="Basic residues" evidence="1">
    <location>
        <begin position="148"/>
        <end position="162"/>
    </location>
</feature>
<dbReference type="EMBL" id="CADCUL010000136">
    <property type="protein sequence ID" value="CAA9377244.1"/>
    <property type="molecule type" value="Genomic_DNA"/>
</dbReference>
<feature type="compositionally biased region" description="Basic and acidic residues" evidence="1">
    <location>
        <begin position="168"/>
        <end position="180"/>
    </location>
</feature>
<feature type="compositionally biased region" description="Basic residues" evidence="1">
    <location>
        <begin position="126"/>
        <end position="135"/>
    </location>
</feature>
<reference evidence="2" key="1">
    <citation type="submission" date="2020-02" db="EMBL/GenBank/DDBJ databases">
        <authorList>
            <person name="Meier V. D."/>
        </authorList>
    </citation>
    <scope>NUCLEOTIDE SEQUENCE</scope>
    <source>
        <strain evidence="2">AVDCRST_MAG21</strain>
    </source>
</reference>
<feature type="compositionally biased region" description="Low complexity" evidence="1">
    <location>
        <begin position="21"/>
        <end position="51"/>
    </location>
</feature>
<feature type="compositionally biased region" description="Basic residues" evidence="1">
    <location>
        <begin position="100"/>
        <end position="118"/>
    </location>
</feature>
<sequence length="280" mass="31050">DDGRAAVAAAGGRGAAERRAPAGAVPRDGAHPPVRGAARQAVQARPAARLRAPLHRPGGDGDRRLRGPAPGRLHHLDPPRPRSPAGQGRGRQRDDGRALRQGRRPLPRQGRLHARRRLPARDPRHERHRRRRHPDLRRLGLGRPAPGPRHRHGRLLRRRRLQPGRLPRGAEPRGDLEAAGHLRLRVQRLHRVDPDGEADLGADPRARPGHERPGRGGRRQRRPRRLGGDQARRRARPRGGGPDAHRGDLHALARPQRGRGGLRRPLPARGRGRVMEAARP</sequence>
<evidence type="ECO:0000313" key="2">
    <source>
        <dbReference type="EMBL" id="CAA9377244.1"/>
    </source>
</evidence>
<gene>
    <name evidence="2" type="ORF">AVDCRST_MAG21-1353</name>
</gene>
<accession>A0A6J4N7R5</accession>
<protein>
    <submittedName>
        <fullName evidence="2">Acetoin dehydrogenase E1 component alpha-subunit</fullName>
        <ecNumber evidence="2">2.3.1.190</ecNumber>
    </submittedName>
</protein>
<dbReference type="AlphaFoldDB" id="A0A6J4N7R5"/>
<proteinExistence type="predicted"/>
<keyword evidence="2" id="KW-0808">Transferase</keyword>
<evidence type="ECO:0000256" key="1">
    <source>
        <dbReference type="SAM" id="MobiDB-lite"/>
    </source>
</evidence>
<dbReference type="EC" id="2.3.1.190" evidence="2"/>
<organism evidence="2">
    <name type="scientific">uncultured Nocardioidaceae bacterium</name>
    <dbReference type="NCBI Taxonomy" id="253824"/>
    <lineage>
        <taxon>Bacteria</taxon>
        <taxon>Bacillati</taxon>
        <taxon>Actinomycetota</taxon>
        <taxon>Actinomycetes</taxon>
        <taxon>Propionibacteriales</taxon>
        <taxon>Nocardioidaceae</taxon>
        <taxon>environmental samples</taxon>
    </lineage>
</organism>
<dbReference type="GO" id="GO:0016746">
    <property type="term" value="F:acyltransferase activity"/>
    <property type="evidence" value="ECO:0007669"/>
    <property type="project" value="UniProtKB-KW"/>
</dbReference>
<feature type="compositionally biased region" description="Basic and acidic residues" evidence="1">
    <location>
        <begin position="202"/>
        <end position="214"/>
    </location>
</feature>
<keyword evidence="2" id="KW-0012">Acyltransferase</keyword>
<feature type="region of interest" description="Disordered" evidence="1">
    <location>
        <begin position="1"/>
        <end position="280"/>
    </location>
</feature>
<feature type="compositionally biased region" description="Basic residues" evidence="1">
    <location>
        <begin position="215"/>
        <end position="225"/>
    </location>
</feature>
<feature type="non-terminal residue" evidence="2">
    <location>
        <position position="1"/>
    </location>
</feature>
<name>A0A6J4N7R5_9ACTN</name>
<feature type="non-terminal residue" evidence="2">
    <location>
        <position position="280"/>
    </location>
</feature>
<feature type="compositionally biased region" description="Low complexity" evidence="1">
    <location>
        <begin position="1"/>
        <end position="10"/>
    </location>
</feature>